<proteinExistence type="predicted"/>
<name>A0A271IVF0_9BACT</name>
<evidence type="ECO:0000313" key="1">
    <source>
        <dbReference type="EMBL" id="PAP75090.1"/>
    </source>
</evidence>
<gene>
    <name evidence="1" type="ORF">BSZ37_00800</name>
</gene>
<dbReference type="Proteomes" id="UP000216339">
    <property type="component" value="Unassembled WGS sequence"/>
</dbReference>
<sequence length="240" mass="26142">MPPSSVPAGLDVAAANARLRSVYEGAWPRLREASASTEGASGVHLVRIPDRLGGAPVRVAVVGQETQTWPDEPTVDAQLAHYPADGFVHGRSHSPFWRAAWELADGLTGVEGAPVLWANLAPVDVDGRRPFRSVRRLYREAVPPHGLLRHALDAARPHVIVFFVGPTEPYADEIECQFPGVEFEAVDGHGPRELVRLRHPALPAASFRSYHPNYLRRSGRWENVGRIAELSEAALSGGEP</sequence>
<comment type="caution">
    <text evidence="1">The sequence shown here is derived from an EMBL/GenBank/DDBJ whole genome shotgun (WGS) entry which is preliminary data.</text>
</comment>
<dbReference type="RefSeq" id="WP_095508717.1">
    <property type="nucleotide sequence ID" value="NZ_MQWD01000001.1"/>
</dbReference>
<organism evidence="1 2">
    <name type="scientific">Rubrivirga marina</name>
    <dbReference type="NCBI Taxonomy" id="1196024"/>
    <lineage>
        <taxon>Bacteria</taxon>
        <taxon>Pseudomonadati</taxon>
        <taxon>Rhodothermota</taxon>
        <taxon>Rhodothermia</taxon>
        <taxon>Rhodothermales</taxon>
        <taxon>Rubricoccaceae</taxon>
        <taxon>Rubrivirga</taxon>
    </lineage>
</organism>
<keyword evidence="2" id="KW-1185">Reference proteome</keyword>
<dbReference type="EMBL" id="MQWD01000001">
    <property type="protein sequence ID" value="PAP75090.1"/>
    <property type="molecule type" value="Genomic_DNA"/>
</dbReference>
<evidence type="ECO:0008006" key="3">
    <source>
        <dbReference type="Google" id="ProtNLM"/>
    </source>
</evidence>
<dbReference type="AlphaFoldDB" id="A0A271IVF0"/>
<reference evidence="1 2" key="1">
    <citation type="submission" date="2016-11" db="EMBL/GenBank/DDBJ databases">
        <title>Study of marine rhodopsin-containing bacteria.</title>
        <authorList>
            <person name="Yoshizawa S."/>
            <person name="Kumagai Y."/>
            <person name="Kogure K."/>
        </authorList>
    </citation>
    <scope>NUCLEOTIDE SEQUENCE [LARGE SCALE GENOMIC DNA]</scope>
    <source>
        <strain evidence="1 2">SAORIC-28</strain>
    </source>
</reference>
<accession>A0A271IVF0</accession>
<protein>
    <recommendedName>
        <fullName evidence="3">Uracil-DNA glycosylase-like domain-containing protein</fullName>
    </recommendedName>
</protein>
<dbReference type="OrthoDB" id="307997at2"/>
<evidence type="ECO:0000313" key="2">
    <source>
        <dbReference type="Proteomes" id="UP000216339"/>
    </source>
</evidence>